<dbReference type="AlphaFoldDB" id="A0AAE5AYH9"/>
<protein>
    <recommendedName>
        <fullName evidence="2">Peptidoglycan binding-like domain-containing protein</fullName>
    </recommendedName>
</protein>
<name>A0AAE5AYH9_AGRVI</name>
<dbReference type="EMBL" id="WPHM01000016">
    <property type="protein sequence ID" value="MUZ60325.1"/>
    <property type="molecule type" value="Genomic_DNA"/>
</dbReference>
<comment type="caution">
    <text evidence="3">The sequence shown here is derived from an EMBL/GenBank/DDBJ whole genome shotgun (WGS) entry which is preliminary data.</text>
</comment>
<evidence type="ECO:0000256" key="1">
    <source>
        <dbReference type="SAM" id="MobiDB-lite"/>
    </source>
</evidence>
<gene>
    <name evidence="3" type="ORF">GOZ95_23145</name>
</gene>
<evidence type="ECO:0000313" key="4">
    <source>
        <dbReference type="Proteomes" id="UP000436692"/>
    </source>
</evidence>
<dbReference type="InterPro" id="IPR036366">
    <property type="entry name" value="PGBDSf"/>
</dbReference>
<sequence>MLGLNSNHSLKPDPDDVTTFRIQRQTAENTPVGTAPGSGGSATGVLQAAEPGADQLTVGIQAQLIRLGLYDGVADGKRGPRTDAAISAYQRRIGMPVTGAPSDDLLAALSVDQKSPAVAAPKGSAPPVRPMERPVQVTATADDAIDPVAAAIRNAEKTVTTARSAPSRLPTATPVSTASASSGKTQSGALTKAATSANTPVPQAPVASASLVTTGANGAGANGTGASGEASLIMDIQRGLINIAYTDISVDGVAGDKTKAAIRHFERHYRLPETGEPNMAVLKKLKSIGAL</sequence>
<feature type="compositionally biased region" description="Low complexity" evidence="1">
    <location>
        <begin position="170"/>
        <end position="182"/>
    </location>
</feature>
<dbReference type="InterPro" id="IPR036365">
    <property type="entry name" value="PGBD-like_sf"/>
</dbReference>
<proteinExistence type="predicted"/>
<dbReference type="InterPro" id="IPR002477">
    <property type="entry name" value="Peptidoglycan-bd-like"/>
</dbReference>
<organism evidence="3 4">
    <name type="scientific">Agrobacterium vitis</name>
    <name type="common">Rhizobium vitis</name>
    <dbReference type="NCBI Taxonomy" id="373"/>
    <lineage>
        <taxon>Bacteria</taxon>
        <taxon>Pseudomonadati</taxon>
        <taxon>Pseudomonadota</taxon>
        <taxon>Alphaproteobacteria</taxon>
        <taxon>Hyphomicrobiales</taxon>
        <taxon>Rhizobiaceae</taxon>
        <taxon>Rhizobium/Agrobacterium group</taxon>
        <taxon>Agrobacterium</taxon>
    </lineage>
</organism>
<feature type="compositionally biased region" description="Polar residues" evidence="1">
    <location>
        <begin position="183"/>
        <end position="201"/>
    </location>
</feature>
<dbReference type="Proteomes" id="UP000436692">
    <property type="component" value="Unassembled WGS sequence"/>
</dbReference>
<reference evidence="3 4" key="1">
    <citation type="submission" date="2019-12" db="EMBL/GenBank/DDBJ databases">
        <title>Whole-genome sequencing of Allorhizobium vitis.</title>
        <authorList>
            <person name="Gan H.M."/>
            <person name="Szegedi E."/>
            <person name="Burr T."/>
            <person name="Savka M.A."/>
        </authorList>
    </citation>
    <scope>NUCLEOTIDE SEQUENCE [LARGE SCALE GENOMIC DNA]</scope>
    <source>
        <strain evidence="3 4">CG989</strain>
    </source>
</reference>
<evidence type="ECO:0000259" key="2">
    <source>
        <dbReference type="Pfam" id="PF01471"/>
    </source>
</evidence>
<dbReference type="Pfam" id="PF01471">
    <property type="entry name" value="PG_binding_1"/>
    <property type="match status" value="2"/>
</dbReference>
<dbReference type="SUPFAM" id="SSF47090">
    <property type="entry name" value="PGBD-like"/>
    <property type="match status" value="2"/>
</dbReference>
<dbReference type="Gene3D" id="1.10.101.10">
    <property type="entry name" value="PGBD-like superfamily/PGBD"/>
    <property type="match status" value="2"/>
</dbReference>
<feature type="region of interest" description="Disordered" evidence="1">
    <location>
        <begin position="158"/>
        <end position="202"/>
    </location>
</feature>
<feature type="domain" description="Peptidoglycan binding-like" evidence="2">
    <location>
        <begin position="232"/>
        <end position="285"/>
    </location>
</feature>
<feature type="domain" description="Peptidoglycan binding-like" evidence="2">
    <location>
        <begin position="60"/>
        <end position="109"/>
    </location>
</feature>
<accession>A0AAE5AYH9</accession>
<evidence type="ECO:0000313" key="3">
    <source>
        <dbReference type="EMBL" id="MUZ60325.1"/>
    </source>
</evidence>